<organism evidence="1 3">
    <name type="scientific">Leucobacter viscericola</name>
    <dbReference type="NCBI Taxonomy" id="2714935"/>
    <lineage>
        <taxon>Bacteria</taxon>
        <taxon>Bacillati</taxon>
        <taxon>Actinomycetota</taxon>
        <taxon>Actinomycetes</taxon>
        <taxon>Micrococcales</taxon>
        <taxon>Microbacteriaceae</taxon>
        <taxon>Leucobacter</taxon>
    </lineage>
</organism>
<protein>
    <recommendedName>
        <fullName evidence="4">Hypervirulence associated protein TUDOR domain-containing protein</fullName>
    </recommendedName>
</protein>
<reference evidence="1 3" key="1">
    <citation type="submission" date="2020-03" db="EMBL/GenBank/DDBJ databases">
        <title>Leucobacter sp. nov., isolated from beetles.</title>
        <authorList>
            <person name="Hyun D.-W."/>
            <person name="Bae J.-W."/>
        </authorList>
    </citation>
    <scope>NUCLEOTIDE SEQUENCE [LARGE SCALE GENOMIC DNA]</scope>
    <source>
        <strain evidence="1 3">HDW9C</strain>
    </source>
</reference>
<dbReference type="AlphaFoldDB" id="A0A6G7XIT2"/>
<gene>
    <name evidence="1" type="ORF">G7068_15875</name>
    <name evidence="2" type="ORF">G7068_16245</name>
</gene>
<dbReference type="KEGG" id="lvi:G7068_16245"/>
<evidence type="ECO:0008006" key="4">
    <source>
        <dbReference type="Google" id="ProtNLM"/>
    </source>
</evidence>
<dbReference type="RefSeq" id="WP_166292856.1">
    <property type="nucleotide sequence ID" value="NZ_CP049863.1"/>
</dbReference>
<dbReference type="Proteomes" id="UP000502677">
    <property type="component" value="Chromosome"/>
</dbReference>
<sequence>MSNRLEQFKAGDLVRFSKGGKVDWEVSRSTHDGRYGIQKLTLTSGMSDRAMHTTNEHVIHRKDALAQEKGKTNVTQ</sequence>
<dbReference type="KEGG" id="lvi:G7068_15875"/>
<keyword evidence="3" id="KW-1185">Reference proteome</keyword>
<proteinExistence type="predicted"/>
<dbReference type="EMBL" id="CP049863">
    <property type="protein sequence ID" value="QIK64524.1"/>
    <property type="molecule type" value="Genomic_DNA"/>
</dbReference>
<evidence type="ECO:0000313" key="1">
    <source>
        <dbReference type="EMBL" id="QIK64524.1"/>
    </source>
</evidence>
<evidence type="ECO:0000313" key="2">
    <source>
        <dbReference type="EMBL" id="QIK64598.1"/>
    </source>
</evidence>
<name>A0A6G7XIT2_9MICO</name>
<dbReference type="EMBL" id="CP049863">
    <property type="protein sequence ID" value="QIK64598.1"/>
    <property type="molecule type" value="Genomic_DNA"/>
</dbReference>
<accession>A0A6G7XIT2</accession>
<evidence type="ECO:0000313" key="3">
    <source>
        <dbReference type="Proteomes" id="UP000502677"/>
    </source>
</evidence>